<dbReference type="Proteomes" id="UP000309340">
    <property type="component" value="Unassembled WGS sequence"/>
</dbReference>
<comment type="caution">
    <text evidence="3">The sequence shown here is derived from an EMBL/GenBank/DDBJ whole genome shotgun (WGS) entry which is preliminary data.</text>
</comment>
<dbReference type="STRING" id="329884.A0A4U0X7W3"/>
<feature type="domain" description="HNH nuclease" evidence="2">
    <location>
        <begin position="182"/>
        <end position="249"/>
    </location>
</feature>
<feature type="region of interest" description="Disordered" evidence="1">
    <location>
        <begin position="332"/>
        <end position="380"/>
    </location>
</feature>
<dbReference type="AlphaFoldDB" id="A0A4U0X7W3"/>
<proteinExistence type="predicted"/>
<accession>A0A4U0X7W3</accession>
<evidence type="ECO:0000259" key="2">
    <source>
        <dbReference type="Pfam" id="PF13391"/>
    </source>
</evidence>
<name>A0A4U0X7W3_9PEZI</name>
<evidence type="ECO:0000313" key="3">
    <source>
        <dbReference type="EMBL" id="TKA72632.1"/>
    </source>
</evidence>
<dbReference type="OrthoDB" id="2142759at2759"/>
<dbReference type="InterPro" id="IPR003615">
    <property type="entry name" value="HNH_nuc"/>
</dbReference>
<gene>
    <name evidence="3" type="ORF">B0A55_05975</name>
</gene>
<evidence type="ECO:0000256" key="1">
    <source>
        <dbReference type="SAM" id="MobiDB-lite"/>
    </source>
</evidence>
<dbReference type="EMBL" id="NAJQ01000301">
    <property type="protein sequence ID" value="TKA72632.1"/>
    <property type="molecule type" value="Genomic_DNA"/>
</dbReference>
<evidence type="ECO:0000313" key="4">
    <source>
        <dbReference type="Proteomes" id="UP000309340"/>
    </source>
</evidence>
<dbReference type="Pfam" id="PF13391">
    <property type="entry name" value="HNH_2"/>
    <property type="match status" value="1"/>
</dbReference>
<keyword evidence="4" id="KW-1185">Reference proteome</keyword>
<sequence length="434" mass="48877">MTILNACTDMTTPSSSSAPSVGTGVLDVVAFRALAVPVPTQLDDPPTLRIRHPGYPDSNNVLLTLLANDSAGNVRGIQRGIVHTACAVFANNRFDGRLSQSLSPVPDFDAPAPDSGERLPADKDYFFHVPPCESDEHLPWPVVPNFRQWLFPHQGVPRPWHESHIAKLAHPLVPVKARDGTCRLTAYSEVLEVAHIIPASESEWFASNNMDQYAPGSRQRGADAIRAEANLVTLREDILTLWDGMNFSVVPKRTAAADGDDWAWTAHVYTMSPELRQLYHNHQLQPLFGVKQEYLFARFAWDIFPHVQGFLQREVSRWLVAKNVVHEYTPSECKTFTSSSPKKRSRSRNDDNQDACSLDSGTADSDEKDEPGNDALGDEVEEEICLRRRRQVNGRWERARERDDDPHGFKRRREVSEDLDDTECERGRKPRLSP</sequence>
<organism evidence="3 4">
    <name type="scientific">Friedmanniomyces simplex</name>
    <dbReference type="NCBI Taxonomy" id="329884"/>
    <lineage>
        <taxon>Eukaryota</taxon>
        <taxon>Fungi</taxon>
        <taxon>Dikarya</taxon>
        <taxon>Ascomycota</taxon>
        <taxon>Pezizomycotina</taxon>
        <taxon>Dothideomycetes</taxon>
        <taxon>Dothideomycetidae</taxon>
        <taxon>Mycosphaerellales</taxon>
        <taxon>Teratosphaeriaceae</taxon>
        <taxon>Friedmanniomyces</taxon>
    </lineage>
</organism>
<reference evidence="3 4" key="1">
    <citation type="submission" date="2017-03" db="EMBL/GenBank/DDBJ databases">
        <title>Genomes of endolithic fungi from Antarctica.</title>
        <authorList>
            <person name="Coleine C."/>
            <person name="Masonjones S."/>
            <person name="Stajich J.E."/>
        </authorList>
    </citation>
    <scope>NUCLEOTIDE SEQUENCE [LARGE SCALE GENOMIC DNA]</scope>
    <source>
        <strain evidence="3 4">CCFEE 5184</strain>
    </source>
</reference>
<feature type="compositionally biased region" description="Basic and acidic residues" evidence="1">
    <location>
        <begin position="395"/>
        <end position="408"/>
    </location>
</feature>
<protein>
    <recommendedName>
        <fullName evidence="2">HNH nuclease domain-containing protein</fullName>
    </recommendedName>
</protein>
<feature type="region of interest" description="Disordered" evidence="1">
    <location>
        <begin position="394"/>
        <end position="434"/>
    </location>
</feature>